<dbReference type="GO" id="GO:0003677">
    <property type="term" value="F:DNA binding"/>
    <property type="evidence" value="ECO:0007669"/>
    <property type="project" value="InterPro"/>
</dbReference>
<dbReference type="InterPro" id="IPR010982">
    <property type="entry name" value="Lambda_DNA-bd_dom_sf"/>
</dbReference>
<organism evidence="1 2">
    <name type="scientific">Luteimicrobium subarcticum</name>
    <dbReference type="NCBI Taxonomy" id="620910"/>
    <lineage>
        <taxon>Bacteria</taxon>
        <taxon>Bacillati</taxon>
        <taxon>Actinomycetota</taxon>
        <taxon>Actinomycetes</taxon>
        <taxon>Micrococcales</taxon>
        <taxon>Luteimicrobium</taxon>
    </lineage>
</organism>
<dbReference type="OrthoDB" id="4557883at2"/>
<sequence>MERRFIDTTERLAAVVAEQRRTKHLTQVELAAKANGGRRFIVDLEAGRPRAELAATRTT</sequence>
<accession>A0A2M8WTC1</accession>
<reference evidence="1 2" key="1">
    <citation type="submission" date="2017-11" db="EMBL/GenBank/DDBJ databases">
        <title>Genomic Encyclopedia of Archaeal and Bacterial Type Strains, Phase II (KMG-II): From Individual Species to Whole Genera.</title>
        <authorList>
            <person name="Goeker M."/>
        </authorList>
    </citation>
    <scope>NUCLEOTIDE SEQUENCE [LARGE SCALE GENOMIC DNA]</scope>
    <source>
        <strain evidence="1 2">DSM 22413</strain>
    </source>
</reference>
<dbReference type="EMBL" id="PGTZ01000007">
    <property type="protein sequence ID" value="PJI94201.1"/>
    <property type="molecule type" value="Genomic_DNA"/>
</dbReference>
<evidence type="ECO:0000313" key="1">
    <source>
        <dbReference type="EMBL" id="PJI94201.1"/>
    </source>
</evidence>
<gene>
    <name evidence="1" type="ORF">CLV34_1688</name>
</gene>
<comment type="caution">
    <text evidence="1">The sequence shown here is derived from an EMBL/GenBank/DDBJ whole genome shotgun (WGS) entry which is preliminary data.</text>
</comment>
<proteinExistence type="predicted"/>
<evidence type="ECO:0008006" key="3">
    <source>
        <dbReference type="Google" id="ProtNLM"/>
    </source>
</evidence>
<keyword evidence="2" id="KW-1185">Reference proteome</keyword>
<dbReference type="SUPFAM" id="SSF47413">
    <property type="entry name" value="lambda repressor-like DNA-binding domains"/>
    <property type="match status" value="1"/>
</dbReference>
<dbReference type="Proteomes" id="UP000231586">
    <property type="component" value="Unassembled WGS sequence"/>
</dbReference>
<dbReference type="RefSeq" id="WP_100349768.1">
    <property type="nucleotide sequence ID" value="NZ_PGTZ01000007.1"/>
</dbReference>
<protein>
    <recommendedName>
        <fullName evidence="3">Y4mF family transcriptional regulator</fullName>
    </recommendedName>
</protein>
<dbReference type="Gene3D" id="1.10.260.40">
    <property type="entry name" value="lambda repressor-like DNA-binding domains"/>
    <property type="match status" value="1"/>
</dbReference>
<evidence type="ECO:0000313" key="2">
    <source>
        <dbReference type="Proteomes" id="UP000231586"/>
    </source>
</evidence>
<dbReference type="AlphaFoldDB" id="A0A2M8WTC1"/>
<name>A0A2M8WTC1_9MICO</name>